<dbReference type="GO" id="GO:0004386">
    <property type="term" value="F:helicase activity"/>
    <property type="evidence" value="ECO:0007669"/>
    <property type="project" value="UniProtKB-KW"/>
</dbReference>
<dbReference type="OrthoDB" id="272985at2759"/>
<keyword evidence="2" id="KW-0067">ATP-binding</keyword>
<feature type="compositionally biased region" description="Basic and acidic residues" evidence="1">
    <location>
        <begin position="1"/>
        <end position="14"/>
    </location>
</feature>
<keyword evidence="2" id="KW-0378">Hydrolase</keyword>
<keyword evidence="3" id="KW-1185">Reference proteome</keyword>
<comment type="caution">
    <text evidence="2">The sequence shown here is derived from an EMBL/GenBank/DDBJ whole genome shotgun (WGS) entry which is preliminary data.</text>
</comment>
<dbReference type="Proteomes" id="UP000237271">
    <property type="component" value="Unassembled WGS sequence"/>
</dbReference>
<reference evidence="2 3" key="1">
    <citation type="journal article" date="2017" name="Genome Biol. Evol.">
        <title>Phytophthora megakarya and P. palmivora, closely related causal agents of cacao black pod rot, underwent increases in genome sizes and gene numbers by different mechanisms.</title>
        <authorList>
            <person name="Ali S.S."/>
            <person name="Shao J."/>
            <person name="Lary D.J."/>
            <person name="Kronmiller B."/>
            <person name="Shen D."/>
            <person name="Strem M.D."/>
            <person name="Amoako-Attah I."/>
            <person name="Akrofi A.Y."/>
            <person name="Begoude B.A."/>
            <person name="Ten Hoopen G.M."/>
            <person name="Coulibaly K."/>
            <person name="Kebe B.I."/>
            <person name="Melnick R.L."/>
            <person name="Guiltinan M.J."/>
            <person name="Tyler B.M."/>
            <person name="Meinhardt L.W."/>
            <person name="Bailey B.A."/>
        </authorList>
    </citation>
    <scope>NUCLEOTIDE SEQUENCE [LARGE SCALE GENOMIC DNA]</scope>
    <source>
        <strain evidence="3">sbr112.9</strain>
    </source>
</reference>
<dbReference type="AlphaFoldDB" id="A0A2P4YI87"/>
<dbReference type="EMBL" id="NCKW01002533">
    <property type="protein sequence ID" value="POM77521.1"/>
    <property type="molecule type" value="Genomic_DNA"/>
</dbReference>
<evidence type="ECO:0000313" key="2">
    <source>
        <dbReference type="EMBL" id="POM77521.1"/>
    </source>
</evidence>
<name>A0A2P4YI87_9STRA</name>
<protein>
    <submittedName>
        <fullName evidence="2">Helitron helicase-like protein</fullName>
    </submittedName>
</protein>
<evidence type="ECO:0000313" key="3">
    <source>
        <dbReference type="Proteomes" id="UP000237271"/>
    </source>
</evidence>
<keyword evidence="2" id="KW-0547">Nucleotide-binding</keyword>
<keyword evidence="2" id="KW-0347">Helicase</keyword>
<proteinExistence type="predicted"/>
<evidence type="ECO:0000256" key="1">
    <source>
        <dbReference type="SAM" id="MobiDB-lite"/>
    </source>
</evidence>
<sequence>MVAEHLSGETKEYLSNDSLEGPGDESLFEPEFLNSLNFSGIPPHKMVLKSFLSRYGVNNFQLYQRLP</sequence>
<accession>A0A2P4YI87</accession>
<feature type="region of interest" description="Disordered" evidence="1">
    <location>
        <begin position="1"/>
        <end position="22"/>
    </location>
</feature>
<organism evidence="2 3">
    <name type="scientific">Phytophthora palmivora</name>
    <dbReference type="NCBI Taxonomy" id="4796"/>
    <lineage>
        <taxon>Eukaryota</taxon>
        <taxon>Sar</taxon>
        <taxon>Stramenopiles</taxon>
        <taxon>Oomycota</taxon>
        <taxon>Peronosporomycetes</taxon>
        <taxon>Peronosporales</taxon>
        <taxon>Peronosporaceae</taxon>
        <taxon>Phytophthora</taxon>
    </lineage>
</organism>
<gene>
    <name evidence="2" type="ORF">PHPALM_5084</name>
</gene>